<dbReference type="GeneID" id="87936828"/>
<dbReference type="EMBL" id="CP137305">
    <property type="protein sequence ID" value="WQF75311.1"/>
    <property type="molecule type" value="Genomic_DNA"/>
</dbReference>
<protein>
    <submittedName>
        <fullName evidence="2">Uncharacterized protein</fullName>
    </submittedName>
</protein>
<proteinExistence type="predicted"/>
<dbReference type="AlphaFoldDB" id="A0AAX4HWS4"/>
<accession>A0AAX4HWS4</accession>
<gene>
    <name evidence="2" type="ORF">CDEST_00325</name>
</gene>
<dbReference type="Proteomes" id="UP001322277">
    <property type="component" value="Chromosome 1"/>
</dbReference>
<dbReference type="RefSeq" id="XP_062772535.1">
    <property type="nucleotide sequence ID" value="XM_062916484.1"/>
</dbReference>
<evidence type="ECO:0000313" key="2">
    <source>
        <dbReference type="EMBL" id="WQF75311.1"/>
    </source>
</evidence>
<sequence length="76" mass="8600">MRSGRRTLGKANRGRSSPSPDALRHSGSVRREQVEQSVRGPSERFTRISAEVWQARALYFMAKISREAPFRGSLKP</sequence>
<keyword evidence="3" id="KW-1185">Reference proteome</keyword>
<evidence type="ECO:0000313" key="3">
    <source>
        <dbReference type="Proteomes" id="UP001322277"/>
    </source>
</evidence>
<evidence type="ECO:0000256" key="1">
    <source>
        <dbReference type="SAM" id="MobiDB-lite"/>
    </source>
</evidence>
<dbReference type="KEGG" id="cdet:87936828"/>
<reference evidence="3" key="1">
    <citation type="journal article" date="2023" name="bioRxiv">
        <title>Complete genome of the Medicago anthracnose fungus, Colletotrichum destructivum, reveals a mini-chromosome-like region within a core chromosome.</title>
        <authorList>
            <person name="Lapalu N."/>
            <person name="Simon A."/>
            <person name="Lu A."/>
            <person name="Plaumann P.-L."/>
            <person name="Amselem J."/>
            <person name="Pigne S."/>
            <person name="Auger A."/>
            <person name="Koch C."/>
            <person name="Dallery J.-F."/>
            <person name="O'Connell R.J."/>
        </authorList>
    </citation>
    <scope>NUCLEOTIDE SEQUENCE [LARGE SCALE GENOMIC DNA]</scope>
    <source>
        <strain evidence="3">CBS 520.97</strain>
    </source>
</reference>
<organism evidence="2 3">
    <name type="scientific">Colletotrichum destructivum</name>
    <dbReference type="NCBI Taxonomy" id="34406"/>
    <lineage>
        <taxon>Eukaryota</taxon>
        <taxon>Fungi</taxon>
        <taxon>Dikarya</taxon>
        <taxon>Ascomycota</taxon>
        <taxon>Pezizomycotina</taxon>
        <taxon>Sordariomycetes</taxon>
        <taxon>Hypocreomycetidae</taxon>
        <taxon>Glomerellales</taxon>
        <taxon>Glomerellaceae</taxon>
        <taxon>Colletotrichum</taxon>
        <taxon>Colletotrichum destructivum species complex</taxon>
    </lineage>
</organism>
<name>A0AAX4HWS4_9PEZI</name>
<feature type="region of interest" description="Disordered" evidence="1">
    <location>
        <begin position="1"/>
        <end position="42"/>
    </location>
</feature>